<comment type="caution">
    <text evidence="2">The sequence shown here is derived from an EMBL/GenBank/DDBJ whole genome shotgun (WGS) entry which is preliminary data.</text>
</comment>
<dbReference type="OrthoDB" id="9759607at2"/>
<dbReference type="InterPro" id="IPR001633">
    <property type="entry name" value="EAL_dom"/>
</dbReference>
<evidence type="ECO:0000313" key="2">
    <source>
        <dbReference type="EMBL" id="TNM68183.1"/>
    </source>
</evidence>
<sequence length="84" mass="8792">MGHPSASELGGHVLKIAPSFVPPLSLTASASPVVKAIPMLAHSRELEIVAEGVETQEERDLVRELGCHLGQGSLCARPSPFLPA</sequence>
<name>A0A5C4XYR5_9DEIO</name>
<dbReference type="AlphaFoldDB" id="A0A5C4XYR5"/>
<reference evidence="2 3" key="1">
    <citation type="submission" date="2019-06" db="EMBL/GenBank/DDBJ databases">
        <title>Genome sequence of Deinococcus radiopugnans ATCC 19172.</title>
        <authorList>
            <person name="Maclea K.S."/>
            <person name="Maynard C.R."/>
        </authorList>
    </citation>
    <scope>NUCLEOTIDE SEQUENCE [LARGE SCALE GENOMIC DNA]</scope>
    <source>
        <strain evidence="2 3">ATCC 19172</strain>
    </source>
</reference>
<dbReference type="PANTHER" id="PTHR33121:SF70">
    <property type="entry name" value="SIGNALING PROTEIN YKOW"/>
    <property type="match status" value="1"/>
</dbReference>
<dbReference type="PANTHER" id="PTHR33121">
    <property type="entry name" value="CYCLIC DI-GMP PHOSPHODIESTERASE PDEF"/>
    <property type="match status" value="1"/>
</dbReference>
<accession>A0A5C4XYR5</accession>
<dbReference type="PROSITE" id="PS50883">
    <property type="entry name" value="EAL"/>
    <property type="match status" value="1"/>
</dbReference>
<dbReference type="InterPro" id="IPR050706">
    <property type="entry name" value="Cyclic-di-GMP_PDE-like"/>
</dbReference>
<dbReference type="Proteomes" id="UP000313988">
    <property type="component" value="Unassembled WGS sequence"/>
</dbReference>
<evidence type="ECO:0000313" key="3">
    <source>
        <dbReference type="Proteomes" id="UP000313988"/>
    </source>
</evidence>
<gene>
    <name evidence="2" type="ORF">FHR04_17005</name>
</gene>
<evidence type="ECO:0000259" key="1">
    <source>
        <dbReference type="PROSITE" id="PS50883"/>
    </source>
</evidence>
<dbReference type="SUPFAM" id="SSF141868">
    <property type="entry name" value="EAL domain-like"/>
    <property type="match status" value="1"/>
</dbReference>
<dbReference type="Gene3D" id="3.20.20.450">
    <property type="entry name" value="EAL domain"/>
    <property type="match status" value="1"/>
</dbReference>
<dbReference type="Pfam" id="PF00563">
    <property type="entry name" value="EAL"/>
    <property type="match status" value="1"/>
</dbReference>
<dbReference type="GO" id="GO:0071111">
    <property type="term" value="F:cyclic-guanylate-specific phosphodiesterase activity"/>
    <property type="evidence" value="ECO:0007669"/>
    <property type="project" value="InterPro"/>
</dbReference>
<proteinExistence type="predicted"/>
<protein>
    <submittedName>
        <fullName evidence="2">EAL domain-containing protein</fullName>
    </submittedName>
</protein>
<dbReference type="InterPro" id="IPR035919">
    <property type="entry name" value="EAL_sf"/>
</dbReference>
<dbReference type="EMBL" id="VDMO01000024">
    <property type="protein sequence ID" value="TNM68183.1"/>
    <property type="molecule type" value="Genomic_DNA"/>
</dbReference>
<organism evidence="2 3">
    <name type="scientific">Deinococcus radiopugnans ATCC 19172</name>
    <dbReference type="NCBI Taxonomy" id="585398"/>
    <lineage>
        <taxon>Bacteria</taxon>
        <taxon>Thermotogati</taxon>
        <taxon>Deinococcota</taxon>
        <taxon>Deinococci</taxon>
        <taxon>Deinococcales</taxon>
        <taxon>Deinococcaceae</taxon>
        <taxon>Deinococcus</taxon>
    </lineage>
</organism>
<feature type="domain" description="EAL" evidence="1">
    <location>
        <begin position="1"/>
        <end position="84"/>
    </location>
</feature>